<organism evidence="1 2">
    <name type="scientific">Microctonus hyperodae</name>
    <name type="common">Parasitoid wasp</name>
    <dbReference type="NCBI Taxonomy" id="165561"/>
    <lineage>
        <taxon>Eukaryota</taxon>
        <taxon>Metazoa</taxon>
        <taxon>Ecdysozoa</taxon>
        <taxon>Arthropoda</taxon>
        <taxon>Hexapoda</taxon>
        <taxon>Insecta</taxon>
        <taxon>Pterygota</taxon>
        <taxon>Neoptera</taxon>
        <taxon>Endopterygota</taxon>
        <taxon>Hymenoptera</taxon>
        <taxon>Apocrita</taxon>
        <taxon>Ichneumonoidea</taxon>
        <taxon>Braconidae</taxon>
        <taxon>Euphorinae</taxon>
        <taxon>Microctonus</taxon>
    </lineage>
</organism>
<proteinExistence type="predicted"/>
<reference evidence="1" key="2">
    <citation type="submission" date="2023-03" db="EMBL/GenBank/DDBJ databases">
        <authorList>
            <person name="Inwood S.N."/>
            <person name="Skelly J.G."/>
            <person name="Guhlin J."/>
            <person name="Harrop T.W.R."/>
            <person name="Goldson S.G."/>
            <person name="Dearden P.K."/>
        </authorList>
    </citation>
    <scope>NUCLEOTIDE SEQUENCE</scope>
    <source>
        <strain evidence="1">Lincoln</strain>
        <tissue evidence="1">Whole body</tissue>
    </source>
</reference>
<reference evidence="1" key="1">
    <citation type="journal article" date="2023" name="bioRxiv">
        <title>Scaffold-level genome assemblies of two parasitoid biocontrol wasps reveal the parthenogenesis mechanism and an associated novel virus.</title>
        <authorList>
            <person name="Inwood S."/>
            <person name="Skelly J."/>
            <person name="Guhlin J."/>
            <person name="Harrop T."/>
            <person name="Goldson S."/>
            <person name="Dearden P."/>
        </authorList>
    </citation>
    <scope>NUCLEOTIDE SEQUENCE</scope>
    <source>
        <strain evidence="1">Lincoln</strain>
        <tissue evidence="1">Whole body</tissue>
    </source>
</reference>
<evidence type="ECO:0000313" key="1">
    <source>
        <dbReference type="EMBL" id="KAK0178752.1"/>
    </source>
</evidence>
<sequence length="81" mass="9091">MVEKLRGSGDPDETEFRYRVSLGRMLLSFEVLFFKPVLQYPWFGDGVASFSESSTNVCQHVLVGPTMKLGVKGTKTTFPQD</sequence>
<comment type="caution">
    <text evidence="1">The sequence shown here is derived from an EMBL/GenBank/DDBJ whole genome shotgun (WGS) entry which is preliminary data.</text>
</comment>
<dbReference type="AlphaFoldDB" id="A0AA39KYW4"/>
<keyword evidence="2" id="KW-1185">Reference proteome</keyword>
<evidence type="ECO:0000313" key="2">
    <source>
        <dbReference type="Proteomes" id="UP001168972"/>
    </source>
</evidence>
<accession>A0AA39KYW4</accession>
<dbReference type="Proteomes" id="UP001168972">
    <property type="component" value="Unassembled WGS sequence"/>
</dbReference>
<dbReference type="EMBL" id="JAQQBR010000004">
    <property type="protein sequence ID" value="KAK0178752.1"/>
    <property type="molecule type" value="Genomic_DNA"/>
</dbReference>
<name>A0AA39KYW4_MICHY</name>
<gene>
    <name evidence="1" type="ORF">PV327_007615</name>
</gene>
<protein>
    <submittedName>
        <fullName evidence="1">Uncharacterized protein</fullName>
    </submittedName>
</protein>